<evidence type="ECO:0000256" key="2">
    <source>
        <dbReference type="ARBA" id="ARBA00022630"/>
    </source>
</evidence>
<evidence type="ECO:0000313" key="6">
    <source>
        <dbReference type="Proteomes" id="UP000235786"/>
    </source>
</evidence>
<evidence type="ECO:0000313" key="5">
    <source>
        <dbReference type="EMBL" id="PMD40905.1"/>
    </source>
</evidence>
<dbReference type="GO" id="GO:0050660">
    <property type="term" value="F:flavin adenine dinucleotide binding"/>
    <property type="evidence" value="ECO:0007669"/>
    <property type="project" value="InterPro"/>
</dbReference>
<evidence type="ECO:0000256" key="3">
    <source>
        <dbReference type="ARBA" id="ARBA00022827"/>
    </source>
</evidence>
<name>A0A2J6RQW0_HYAVF</name>
<evidence type="ECO:0000256" key="1">
    <source>
        <dbReference type="ARBA" id="ARBA00010139"/>
    </source>
</evidence>
<keyword evidence="6" id="KW-1185">Reference proteome</keyword>
<dbReference type="EMBL" id="KZ613945">
    <property type="protein sequence ID" value="PMD40905.1"/>
    <property type="molecule type" value="Genomic_DNA"/>
</dbReference>
<dbReference type="GO" id="GO:0050661">
    <property type="term" value="F:NADP binding"/>
    <property type="evidence" value="ECO:0007669"/>
    <property type="project" value="InterPro"/>
</dbReference>
<dbReference type="GO" id="GO:0004499">
    <property type="term" value="F:N,N-dimethylaniline monooxygenase activity"/>
    <property type="evidence" value="ECO:0007669"/>
    <property type="project" value="InterPro"/>
</dbReference>
<dbReference type="PANTHER" id="PTHR42877:SF4">
    <property type="entry name" value="FAD_NAD(P)-BINDING DOMAIN-CONTAINING PROTEIN-RELATED"/>
    <property type="match status" value="1"/>
</dbReference>
<dbReference type="InterPro" id="IPR051209">
    <property type="entry name" value="FAD-bind_Monooxygenase_sf"/>
</dbReference>
<reference evidence="5 6" key="1">
    <citation type="submission" date="2016-04" db="EMBL/GenBank/DDBJ databases">
        <title>A degradative enzymes factory behind the ericoid mycorrhizal symbiosis.</title>
        <authorList>
            <consortium name="DOE Joint Genome Institute"/>
            <person name="Martino E."/>
            <person name="Morin E."/>
            <person name="Grelet G."/>
            <person name="Kuo A."/>
            <person name="Kohler A."/>
            <person name="Daghino S."/>
            <person name="Barry K."/>
            <person name="Choi C."/>
            <person name="Cichocki N."/>
            <person name="Clum A."/>
            <person name="Copeland A."/>
            <person name="Hainaut M."/>
            <person name="Haridas S."/>
            <person name="Labutti K."/>
            <person name="Lindquist E."/>
            <person name="Lipzen A."/>
            <person name="Khouja H.-R."/>
            <person name="Murat C."/>
            <person name="Ohm R."/>
            <person name="Olson A."/>
            <person name="Spatafora J."/>
            <person name="Veneault-Fourrey C."/>
            <person name="Henrissat B."/>
            <person name="Grigoriev I."/>
            <person name="Martin F."/>
            <person name="Perotto S."/>
        </authorList>
    </citation>
    <scope>NUCLEOTIDE SEQUENCE [LARGE SCALE GENOMIC DNA]</scope>
    <source>
        <strain evidence="5 6">F</strain>
    </source>
</reference>
<accession>A0A2J6RQW0</accession>
<dbReference type="AlphaFoldDB" id="A0A2J6RQW0"/>
<comment type="similarity">
    <text evidence="1">Belongs to the FAD-binding monooxygenase family.</text>
</comment>
<dbReference type="InterPro" id="IPR020946">
    <property type="entry name" value="Flavin_mOase-like"/>
</dbReference>
<proteinExistence type="inferred from homology"/>
<dbReference type="Gene3D" id="3.50.50.60">
    <property type="entry name" value="FAD/NAD(P)-binding domain"/>
    <property type="match status" value="2"/>
</dbReference>
<dbReference type="OrthoDB" id="74360at2759"/>
<keyword evidence="2" id="KW-0285">Flavoprotein</keyword>
<sequence length="583" mass="65124">MAETKPGLNGASVVIIGAGISGGLFSTSELRPTDVFYLAIGMCLAIDLIRRTHTQDFVILEKSSQVGGTWNDNQYPGCSCDSHWSHLYSYSFEGNPDWTALYPGRDEIHAYLINVAKKWNLYPHIRFNSMVEEARWDDQSKKWNTVVKGVGGKDGEGTQSYTICSNFLVSAVGQLNYPQYPAIQDIDSFQGKMMHTARWNAEYNFDGKRVAVIGSGATAAQAIPELAQTATSVTVFQRTPNWVVPRYGKPIGKTLQAIFRYVPGVRRLFRMVLMAVRERLFGFAIHDSVLNGYVRKICHEMMERQIPQKEKLREALTPKYSPGCKRVLTSDDFYVAMDKANVLLETSSIERFTPEGISAGGTVHEFDLIVLATGFQTTEFMFPMKIYGVAGQAIDKLWHEQGGARAYLGISVESLPNFAMLYGPNTNLGHNSIILMIEAQSRYISTLVNPVLQARYKGALLCIQPNPQRIASYNEEVQERLGKTAFADPACNSWYKNDKGIITNNWYGTVVEYQKQTSIIVWDDYIVCGSGSGLVLPRGKVKIGGVVEEVRVMHCLVSLSALALLAIFRGKLYKRTIKFPVWS</sequence>
<dbReference type="PANTHER" id="PTHR42877">
    <property type="entry name" value="L-ORNITHINE N(5)-MONOOXYGENASE-RELATED"/>
    <property type="match status" value="1"/>
</dbReference>
<dbReference type="Proteomes" id="UP000235786">
    <property type="component" value="Unassembled WGS sequence"/>
</dbReference>
<keyword evidence="3" id="KW-0274">FAD</keyword>
<gene>
    <name evidence="5" type="ORF">L207DRAFT_427633</name>
</gene>
<organism evidence="5 6">
    <name type="scientific">Hyaloscypha variabilis (strain UAMH 11265 / GT02V1 / F)</name>
    <name type="common">Meliniomyces variabilis</name>
    <dbReference type="NCBI Taxonomy" id="1149755"/>
    <lineage>
        <taxon>Eukaryota</taxon>
        <taxon>Fungi</taxon>
        <taxon>Dikarya</taxon>
        <taxon>Ascomycota</taxon>
        <taxon>Pezizomycotina</taxon>
        <taxon>Leotiomycetes</taxon>
        <taxon>Helotiales</taxon>
        <taxon>Hyaloscyphaceae</taxon>
        <taxon>Hyaloscypha</taxon>
        <taxon>Hyaloscypha variabilis</taxon>
    </lineage>
</organism>
<dbReference type="SUPFAM" id="SSF51905">
    <property type="entry name" value="FAD/NAD(P)-binding domain"/>
    <property type="match status" value="2"/>
</dbReference>
<dbReference type="InterPro" id="IPR036188">
    <property type="entry name" value="FAD/NAD-bd_sf"/>
</dbReference>
<dbReference type="Pfam" id="PF00743">
    <property type="entry name" value="FMO-like"/>
    <property type="match status" value="1"/>
</dbReference>
<keyword evidence="4" id="KW-0560">Oxidoreductase</keyword>
<protein>
    <submittedName>
        <fullName evidence="5">FAD/NAD(P)-binding domain-containing protein</fullName>
    </submittedName>
</protein>
<evidence type="ECO:0000256" key="4">
    <source>
        <dbReference type="ARBA" id="ARBA00023002"/>
    </source>
</evidence>